<dbReference type="EMBL" id="FODD01000002">
    <property type="protein sequence ID" value="SEN20824.1"/>
    <property type="molecule type" value="Genomic_DNA"/>
</dbReference>
<gene>
    <name evidence="2" type="ORF">SAMN05216267_1002288</name>
</gene>
<evidence type="ECO:0000313" key="2">
    <source>
        <dbReference type="EMBL" id="SEN20824.1"/>
    </source>
</evidence>
<sequence length="241" mass="25803">MSINLPHWLAEVVNILGFNWPEIDEDQLRDAAKGLRRYADSCQSSHDVTHGVVTGGLQETYAAQSYTALAEVWGSQTQGHMKTLIEGCHILADALDVAAVGVEAMKDECIVQLGIAAAELIGDQAAAVFTLGLSEAAAVAEIELQNKLMDGILKRFEQEVIGILIDKTIGPLKEQIEHAVGQLLLEEVAHVTVGAPAPGLKLDTMLMRTHANTIKEQAEANLTHGHAFYSEVGGLTFKTGG</sequence>
<evidence type="ECO:0000313" key="3">
    <source>
        <dbReference type="Proteomes" id="UP000181951"/>
    </source>
</evidence>
<evidence type="ECO:0000259" key="1">
    <source>
        <dbReference type="Pfam" id="PF25547"/>
    </source>
</evidence>
<dbReference type="STRING" id="310780.SAMN05216267_1002288"/>
<proteinExistence type="predicted"/>
<name>A0A1H8ENZ9_9ACTN</name>
<dbReference type="Pfam" id="PF25547">
    <property type="entry name" value="WXG100_2"/>
    <property type="match status" value="1"/>
</dbReference>
<dbReference type="RefSeq" id="WP_069461871.1">
    <property type="nucleotide sequence ID" value="NZ_FODD01000002.1"/>
</dbReference>
<organism evidence="2 3">
    <name type="scientific">Actinacidiphila rubida</name>
    <dbReference type="NCBI Taxonomy" id="310780"/>
    <lineage>
        <taxon>Bacteria</taxon>
        <taxon>Bacillati</taxon>
        <taxon>Actinomycetota</taxon>
        <taxon>Actinomycetes</taxon>
        <taxon>Kitasatosporales</taxon>
        <taxon>Streptomycetaceae</taxon>
        <taxon>Actinacidiphila</taxon>
    </lineage>
</organism>
<reference evidence="2 3" key="1">
    <citation type="submission" date="2016-10" db="EMBL/GenBank/DDBJ databases">
        <authorList>
            <person name="de Groot N.N."/>
        </authorList>
    </citation>
    <scope>NUCLEOTIDE SEQUENCE [LARGE SCALE GENOMIC DNA]</scope>
    <source>
        <strain evidence="2 3">CGMCC 4.2026</strain>
    </source>
</reference>
<dbReference type="Proteomes" id="UP000181951">
    <property type="component" value="Unassembled WGS sequence"/>
</dbReference>
<dbReference type="InterPro" id="IPR057746">
    <property type="entry name" value="CpnT-like_N"/>
</dbReference>
<feature type="domain" description="Outer membrane channel protein CpnT-like N-terminal" evidence="1">
    <location>
        <begin position="8"/>
        <end position="139"/>
    </location>
</feature>
<dbReference type="AlphaFoldDB" id="A0A1H8ENZ9"/>
<keyword evidence="3" id="KW-1185">Reference proteome</keyword>
<accession>A0A1H8ENZ9</accession>
<dbReference type="OrthoDB" id="9111418at2"/>
<protein>
    <recommendedName>
        <fullName evidence="1">Outer membrane channel protein CpnT-like N-terminal domain-containing protein</fullName>
    </recommendedName>
</protein>